<dbReference type="Proteomes" id="UP000077115">
    <property type="component" value="Unassembled WGS sequence"/>
</dbReference>
<protein>
    <submittedName>
        <fullName evidence="1">Uncharacterized protein</fullName>
    </submittedName>
</protein>
<reference evidence="1 2" key="1">
    <citation type="submission" date="2006-10" db="EMBL/GenBank/DDBJ databases">
        <title>The Genome Sequence of Batrachochytrium dendrobatidis JEL423.</title>
        <authorList>
            <consortium name="The Broad Institute Genome Sequencing Platform"/>
            <person name="Birren B."/>
            <person name="Lander E."/>
            <person name="Galagan J."/>
            <person name="Cuomo C."/>
            <person name="Devon K."/>
            <person name="Jaffe D."/>
            <person name="Butler J."/>
            <person name="Alvarez P."/>
            <person name="Gnerre S."/>
            <person name="Grabherr M."/>
            <person name="Kleber M."/>
            <person name="Mauceli E."/>
            <person name="Brockman W."/>
            <person name="Young S."/>
            <person name="LaButti K."/>
            <person name="Sykes S."/>
            <person name="DeCaprio D."/>
            <person name="Crawford M."/>
            <person name="Koehrsen M."/>
            <person name="Engels R."/>
            <person name="Montgomery P."/>
            <person name="Pearson M."/>
            <person name="Howarth C."/>
            <person name="Larson L."/>
            <person name="White J."/>
            <person name="O'Leary S."/>
            <person name="Kodira C."/>
            <person name="Zeng Q."/>
            <person name="Yandava C."/>
            <person name="Alvarado L."/>
            <person name="Longcore J."/>
            <person name="James T."/>
        </authorList>
    </citation>
    <scope>NUCLEOTIDE SEQUENCE [LARGE SCALE GENOMIC DNA]</scope>
    <source>
        <strain evidence="1 2">JEL423</strain>
    </source>
</reference>
<evidence type="ECO:0000313" key="1">
    <source>
        <dbReference type="EMBL" id="OAJ40774.1"/>
    </source>
</evidence>
<dbReference type="EMBL" id="DS022305">
    <property type="protein sequence ID" value="OAJ40774.1"/>
    <property type="molecule type" value="Genomic_DNA"/>
</dbReference>
<proteinExistence type="predicted"/>
<gene>
    <name evidence="1" type="ORF">BDEG_24475</name>
</gene>
<sequence>MTKFYLQYKNNSPVLIDTTHGRGPQGTLPLITVSHLISAYKTATTPLLDAIPVDELTLHFEVYGPAIARYGFLTSIQHPFGCYDSPLTIKSKNDVNVDRPYQRHFVQSRADQEFIKANNLKLRKPNDAFKYLIHHLENIVDVSRLPNNAVFNDNCLEHRLDRRVTNYQIDNVNNIKLFLAVSGAGKTRMFLELLYSNFGYYFACKSSQDDFGSKDMYQCLVYCESNYQPELTEHAIQLLYFVRVSVCNYLISKGFKEPWQILLAQLHPIAFFGLDLFECLFTTLVKEPGLSSTAITNPFPFIAIDGVRNLARGRRFHFQPESRNFRPFFTPLVYHSKMMGVFPHCLLSGTSIDFELIKELVELSAMKDDQITDCVVVSDFHSLTKLEVEQYARQFLQDHQVDQVDAVVSRISAFELCHGRPCFISYILGTYMKSNDIDAAISKFITGISNVDGQIFPLRFLKNDLDKNIRSFDRVIAGDNLSGPICDAFIDAIWEGKMQLKVTGNDAATAILYGLGFGQTVNGTISFIEIQELAVIECLCYFLPFAHTVKSLYQRIGSYPNPNPQTVGYLVEYLVAFALVANHSGPDAANSIKASRASASSYLLFGNSSQVYFPDHMCGPDIIYKCANTKTVYIVQVKFVKRMSKQEAANAYNTTDPERFYCKRNGGGVSEGFEEERTYLLSTLSKLHESGYSLQQTLVIHTAEKNPVDAQGMEIINSQNSPQFFDEIGNGVWDFLNLIRNNFNKVSR</sequence>
<dbReference type="VEuPathDB" id="FungiDB:BDEG_24475"/>
<dbReference type="PANTHER" id="PTHR33211">
    <property type="entry name" value="EXPRESSED PROTEIN"/>
    <property type="match status" value="1"/>
</dbReference>
<dbReference type="AlphaFoldDB" id="A0A177WM87"/>
<dbReference type="PANTHER" id="PTHR33211:SF107">
    <property type="entry name" value="NON-SPECIFIC SERINE_THREONINE PROTEIN KINASE"/>
    <property type="match status" value="1"/>
</dbReference>
<accession>A0A177WM87</accession>
<reference evidence="1 2" key="2">
    <citation type="submission" date="2016-05" db="EMBL/GenBank/DDBJ databases">
        <title>Lineage-specific infection strategies underlie the spectrum of fungal disease in amphibians.</title>
        <authorList>
            <person name="Cuomo C.A."/>
            <person name="Farrer R.A."/>
            <person name="James T."/>
            <person name="Longcore J."/>
            <person name="Birren B."/>
        </authorList>
    </citation>
    <scope>NUCLEOTIDE SEQUENCE [LARGE SCALE GENOMIC DNA]</scope>
    <source>
        <strain evidence="1 2">JEL423</strain>
    </source>
</reference>
<evidence type="ECO:0000313" key="2">
    <source>
        <dbReference type="Proteomes" id="UP000077115"/>
    </source>
</evidence>
<name>A0A177WM87_BATDL</name>
<organism evidence="1 2">
    <name type="scientific">Batrachochytrium dendrobatidis (strain JEL423)</name>
    <dbReference type="NCBI Taxonomy" id="403673"/>
    <lineage>
        <taxon>Eukaryota</taxon>
        <taxon>Fungi</taxon>
        <taxon>Fungi incertae sedis</taxon>
        <taxon>Chytridiomycota</taxon>
        <taxon>Chytridiomycota incertae sedis</taxon>
        <taxon>Chytridiomycetes</taxon>
        <taxon>Rhizophydiales</taxon>
        <taxon>Rhizophydiales incertae sedis</taxon>
        <taxon>Batrachochytrium</taxon>
    </lineage>
</organism>